<proteinExistence type="predicted"/>
<evidence type="ECO:0000313" key="2">
    <source>
        <dbReference type="Proteomes" id="UP000224460"/>
    </source>
</evidence>
<protein>
    <submittedName>
        <fullName evidence="1">Uncharacterized protein</fullName>
    </submittedName>
</protein>
<accession>A0AC61DHA1</accession>
<gene>
    <name evidence="1" type="ORF">CS063_01395</name>
</gene>
<dbReference type="EMBL" id="PEDL01000001">
    <property type="protein sequence ID" value="PHV72158.1"/>
    <property type="molecule type" value="Genomic_DNA"/>
</dbReference>
<keyword evidence="2" id="KW-1185">Reference proteome</keyword>
<evidence type="ECO:0000313" key="1">
    <source>
        <dbReference type="EMBL" id="PHV72158.1"/>
    </source>
</evidence>
<sequence length="254" mass="29614">MGRGKKWTKEEIEFLEESYGQLSVEAIANRLNRTLSSIDNKSYRLGLGAIADAGEYITFNRVAQVLYKKPNSSCRDYLIAHGIPVKKKKFITTTFLIVYPKDLWKWLKENKDKVNFKYMEPGDFGYPEPKWADIKRQSDKANAKFNGRPWSRSEEKQLIFLVNQYKYTNRQLSVLLNRTECAIYRKLIELKVMARPLRADPHSVWTKEQIDLLLQLKAQGYNYHDIALKLGNKSVKAIKGKLERMAKEEKKCAI</sequence>
<comment type="caution">
    <text evidence="1">The sequence shown here is derived from an EMBL/GenBank/DDBJ whole genome shotgun (WGS) entry which is preliminary data.</text>
</comment>
<name>A0AC61DHA1_9FIRM</name>
<dbReference type="Proteomes" id="UP000224460">
    <property type="component" value="Unassembled WGS sequence"/>
</dbReference>
<organism evidence="1 2">
    <name type="scientific">Sporanaerobium hydrogeniformans</name>
    <dbReference type="NCBI Taxonomy" id="3072179"/>
    <lineage>
        <taxon>Bacteria</taxon>
        <taxon>Bacillati</taxon>
        <taxon>Bacillota</taxon>
        <taxon>Clostridia</taxon>
        <taxon>Lachnospirales</taxon>
        <taxon>Lachnospiraceae</taxon>
        <taxon>Sporanaerobium</taxon>
    </lineage>
</organism>
<reference evidence="1" key="1">
    <citation type="submission" date="2017-10" db="EMBL/GenBank/DDBJ databases">
        <title>Genome sequence of cellulolytic Lachnospiraceae bacterium XHS1971 isolated from hotspring sediment.</title>
        <authorList>
            <person name="Vasudevan G."/>
            <person name="Joshi A.J."/>
            <person name="Hivarkar S."/>
            <person name="Lanjekar V.B."/>
            <person name="Dhakephalkar P.K."/>
            <person name="Dagar S."/>
        </authorList>
    </citation>
    <scope>NUCLEOTIDE SEQUENCE</scope>
    <source>
        <strain evidence="1">XHS1971</strain>
    </source>
</reference>